<dbReference type="EMBL" id="OJIN01000044">
    <property type="protein sequence ID" value="SPD72485.1"/>
    <property type="molecule type" value="Genomic_DNA"/>
</dbReference>
<keyword evidence="2 4" id="KW-0378">Hydrolase</keyword>
<dbReference type="InterPro" id="IPR023214">
    <property type="entry name" value="HAD_sf"/>
</dbReference>
<dbReference type="GO" id="GO:0051479">
    <property type="term" value="P:mannosylglycerate biosynthetic process"/>
    <property type="evidence" value="ECO:0007669"/>
    <property type="project" value="InterPro"/>
</dbReference>
<keyword evidence="3" id="KW-0460">Magnesium</keyword>
<dbReference type="Gene3D" id="3.30.980.20">
    <property type="entry name" value="Putative mannosyl-3-phosphoglycerate phosphatase, domain 2"/>
    <property type="match status" value="1"/>
</dbReference>
<dbReference type="GO" id="GO:0050531">
    <property type="term" value="F:mannosyl-3-phosphoglycerate phosphatase activity"/>
    <property type="evidence" value="ECO:0007669"/>
    <property type="project" value="UniProtKB-EC"/>
</dbReference>
<dbReference type="PANTHER" id="PTHR10000">
    <property type="entry name" value="PHOSPHOSERINE PHOSPHATASE"/>
    <property type="match status" value="1"/>
</dbReference>
<organism evidence="4">
    <name type="scientific">uncultured Desulfobacterium sp</name>
    <dbReference type="NCBI Taxonomy" id="201089"/>
    <lineage>
        <taxon>Bacteria</taxon>
        <taxon>Pseudomonadati</taxon>
        <taxon>Thermodesulfobacteriota</taxon>
        <taxon>Desulfobacteria</taxon>
        <taxon>Desulfobacterales</taxon>
        <taxon>Desulfobacteriaceae</taxon>
        <taxon>Desulfobacterium</taxon>
        <taxon>environmental samples</taxon>
    </lineage>
</organism>
<dbReference type="Pfam" id="PF08282">
    <property type="entry name" value="Hydrolase_3"/>
    <property type="match status" value="1"/>
</dbReference>
<reference evidence="4" key="1">
    <citation type="submission" date="2018-01" db="EMBL/GenBank/DDBJ databases">
        <authorList>
            <person name="Regsiter A."/>
            <person name="William W."/>
        </authorList>
    </citation>
    <scope>NUCLEOTIDE SEQUENCE</scope>
    <source>
        <strain evidence="4">TRIP AH-1</strain>
    </source>
</reference>
<name>A0A445MSR3_9BACT</name>
<gene>
    <name evidence="4" type="primary">gpgP</name>
    <name evidence="4" type="ORF">PITCH_A1380033</name>
</gene>
<dbReference type="GO" id="GO:0005829">
    <property type="term" value="C:cytosol"/>
    <property type="evidence" value="ECO:0007669"/>
    <property type="project" value="TreeGrafter"/>
</dbReference>
<evidence type="ECO:0000256" key="2">
    <source>
        <dbReference type="ARBA" id="ARBA00022801"/>
    </source>
</evidence>
<evidence type="ECO:0000256" key="1">
    <source>
        <dbReference type="ARBA" id="ARBA00022723"/>
    </source>
</evidence>
<dbReference type="SFLD" id="SFLDS00003">
    <property type="entry name" value="Haloacid_Dehalogenase"/>
    <property type="match status" value="1"/>
</dbReference>
<dbReference type="SFLD" id="SFLDG01142">
    <property type="entry name" value="C2.B.2:_Mannosyl-3-phosphoglyc"/>
    <property type="match status" value="1"/>
</dbReference>
<protein>
    <submittedName>
        <fullName evidence="4">Glucosyl-3-phosphoglycerate/mannosyl-3-phosphoglycerate phosphatase</fullName>
        <ecNumber evidence="4">3.1.3.70</ecNumber>
    </submittedName>
</protein>
<dbReference type="SFLD" id="SFLDG01140">
    <property type="entry name" value="C2.B:_Phosphomannomutase_and_P"/>
    <property type="match status" value="1"/>
</dbReference>
<dbReference type="InterPro" id="IPR006381">
    <property type="entry name" value="HAD-SF-IIB-MPGP"/>
</dbReference>
<keyword evidence="1" id="KW-0479">Metal-binding</keyword>
<evidence type="ECO:0000256" key="3">
    <source>
        <dbReference type="ARBA" id="ARBA00022842"/>
    </source>
</evidence>
<dbReference type="InterPro" id="IPR036412">
    <property type="entry name" value="HAD-like_sf"/>
</dbReference>
<dbReference type="PANTHER" id="PTHR10000:SF8">
    <property type="entry name" value="HAD SUPERFAMILY HYDROLASE-LIKE, TYPE 3"/>
    <property type="match status" value="1"/>
</dbReference>
<sequence>MLLKNNNRQFVIFSDIDGTFLDHFSYSFEALLPALRVVKDNKIPLVFCSSKTRKEIEALRRETGIQDPFIVENGGAIFLPDDYFDFDVENAVHKDSYSIIELGVSYDKLVDVLHRCSDAAGAPVMGFSDMTVEQVAEECGLPLPQAELARQREYDEPFKILTEEPAVISRLESLIVQNGFRCLRGGRFFHITGSNDKGLAVSKMTELLEKAYGPIISIGIGDSRNDLEMLLNVRVPIIVKRFHGEHDQDILARIPNINLADHIGPAGWNEMVLKALAQIHC</sequence>
<accession>A0A445MSR3</accession>
<dbReference type="GO" id="GO:0000287">
    <property type="term" value="F:magnesium ion binding"/>
    <property type="evidence" value="ECO:0007669"/>
    <property type="project" value="TreeGrafter"/>
</dbReference>
<dbReference type="AlphaFoldDB" id="A0A445MSR3"/>
<dbReference type="SUPFAM" id="SSF56784">
    <property type="entry name" value="HAD-like"/>
    <property type="match status" value="1"/>
</dbReference>
<dbReference type="NCBIfam" id="TIGR01486">
    <property type="entry name" value="HAD-SF-IIB-MPGP"/>
    <property type="match status" value="1"/>
</dbReference>
<evidence type="ECO:0000313" key="4">
    <source>
        <dbReference type="EMBL" id="SPD72485.1"/>
    </source>
</evidence>
<dbReference type="EC" id="3.1.3.70" evidence="4"/>
<dbReference type="CDD" id="cd07507">
    <property type="entry name" value="HAD_Pase"/>
    <property type="match status" value="1"/>
</dbReference>
<proteinExistence type="predicted"/>
<dbReference type="Gene3D" id="3.40.50.1000">
    <property type="entry name" value="HAD superfamily/HAD-like"/>
    <property type="match status" value="1"/>
</dbReference>